<dbReference type="InParanoid" id="G4YFS1"/>
<gene>
    <name evidence="2" type="ORF">PHYSODRAFT_472714</name>
</gene>
<accession>G4YFS1</accession>
<dbReference type="SMR" id="G4YFS1"/>
<feature type="signal peptide" evidence="1">
    <location>
        <begin position="1"/>
        <end position="16"/>
    </location>
</feature>
<dbReference type="Proteomes" id="UP000002640">
    <property type="component" value="Unassembled WGS sequence"/>
</dbReference>
<reference evidence="2 3" key="1">
    <citation type="journal article" date="2006" name="Science">
        <title>Phytophthora genome sequences uncover evolutionary origins and mechanisms of pathogenesis.</title>
        <authorList>
            <person name="Tyler B.M."/>
            <person name="Tripathy S."/>
            <person name="Zhang X."/>
            <person name="Dehal P."/>
            <person name="Jiang R.H."/>
            <person name="Aerts A."/>
            <person name="Arredondo F.D."/>
            <person name="Baxter L."/>
            <person name="Bensasson D."/>
            <person name="Beynon J.L."/>
            <person name="Chapman J."/>
            <person name="Damasceno C.M."/>
            <person name="Dorrance A.E."/>
            <person name="Dou D."/>
            <person name="Dickerman A.W."/>
            <person name="Dubchak I.L."/>
            <person name="Garbelotto M."/>
            <person name="Gijzen M."/>
            <person name="Gordon S.G."/>
            <person name="Govers F."/>
            <person name="Grunwald N.J."/>
            <person name="Huang W."/>
            <person name="Ivors K.L."/>
            <person name="Jones R.W."/>
            <person name="Kamoun S."/>
            <person name="Krampis K."/>
            <person name="Lamour K.H."/>
            <person name="Lee M.K."/>
            <person name="McDonald W.H."/>
            <person name="Medina M."/>
            <person name="Meijer H.J."/>
            <person name="Nordberg E.K."/>
            <person name="Maclean D.J."/>
            <person name="Ospina-Giraldo M.D."/>
            <person name="Morris P.F."/>
            <person name="Phuntumart V."/>
            <person name="Putnam N.H."/>
            <person name="Rash S."/>
            <person name="Rose J.K."/>
            <person name="Sakihama Y."/>
            <person name="Salamov A.A."/>
            <person name="Savidor A."/>
            <person name="Scheuring C.F."/>
            <person name="Smith B.M."/>
            <person name="Sobral B.W."/>
            <person name="Terry A."/>
            <person name="Torto-Alalibo T.A."/>
            <person name="Win J."/>
            <person name="Xu Z."/>
            <person name="Zhang H."/>
            <person name="Grigoriev I.V."/>
            <person name="Rokhsar D.S."/>
            <person name="Boore J.L."/>
        </authorList>
    </citation>
    <scope>NUCLEOTIDE SEQUENCE [LARGE SCALE GENOMIC DNA]</scope>
    <source>
        <strain evidence="2 3">P6497</strain>
    </source>
</reference>
<dbReference type="RefSeq" id="XP_009514923.1">
    <property type="nucleotide sequence ID" value="XM_009516628.1"/>
</dbReference>
<feature type="chain" id="PRO_5003471237" description="Leucine-rich repeat-containing N-terminal plant-type domain-containing protein" evidence="1">
    <location>
        <begin position="17"/>
        <end position="448"/>
    </location>
</feature>
<evidence type="ECO:0000313" key="3">
    <source>
        <dbReference type="Proteomes" id="UP000002640"/>
    </source>
</evidence>
<dbReference type="EMBL" id="JH159151">
    <property type="protein sequence ID" value="EGZ27648.1"/>
    <property type="molecule type" value="Genomic_DNA"/>
</dbReference>
<name>G4YFS1_PHYSP</name>
<sequence>MVTVVPLIIFLPYVEAFNVEYKSLNNPNFMYDPISVVSMVLENRVVFAANLFDFTTKLIPQLSILLSLITMSELLGRADVKVIPGDGRPSMQSMEVKSRASFIKAAGLQPSAESSQTPSQSKSLHTLQRWKHGATVTVFVLWGFIVLLLHSLAAQRAPNYEVLGCRAVTRPWISSGKEPCASLVYDCHAHNTTTPDQTSFDKLDPVVLASLTIAHCHGLEMPPDLQRLENLVSLHICNTTIVNWNVTSSISATVHRRLQVVLVAGARMDQMPEGILQPLPGSVMGLQFSHTNLKTLPDDLYQRWHPLAAIAFEHSELTKIPYQMFFSLVYTLSLLEYQIETIPTLAMMPPGIVLPNLQLAANPLKELPATLMEPTAFIVSMNVQNTSLTSMPAWVQTNTKVVWASDTPFCATPMVDPTLAYQVVCSQHAGQHLTFPIAMFDALYAYEP</sequence>
<organism evidence="2 3">
    <name type="scientific">Phytophthora sojae (strain P6497)</name>
    <name type="common">Soybean stem and root rot agent</name>
    <name type="synonym">Phytophthora megasperma f. sp. glycines</name>
    <dbReference type="NCBI Taxonomy" id="1094619"/>
    <lineage>
        <taxon>Eukaryota</taxon>
        <taxon>Sar</taxon>
        <taxon>Stramenopiles</taxon>
        <taxon>Oomycota</taxon>
        <taxon>Peronosporomycetes</taxon>
        <taxon>Peronosporales</taxon>
        <taxon>Peronosporaceae</taxon>
        <taxon>Phytophthora</taxon>
    </lineage>
</organism>
<dbReference type="SUPFAM" id="SSF52058">
    <property type="entry name" value="L domain-like"/>
    <property type="match status" value="1"/>
</dbReference>
<protein>
    <recommendedName>
        <fullName evidence="4">Leucine-rich repeat-containing N-terminal plant-type domain-containing protein</fullName>
    </recommendedName>
</protein>
<keyword evidence="1" id="KW-0732">Signal</keyword>
<dbReference type="AlphaFoldDB" id="G4YFS1"/>
<dbReference type="KEGG" id="psoj:PHYSODRAFT_472714"/>
<dbReference type="InterPro" id="IPR032675">
    <property type="entry name" value="LRR_dom_sf"/>
</dbReference>
<evidence type="ECO:0000313" key="2">
    <source>
        <dbReference type="EMBL" id="EGZ27648.1"/>
    </source>
</evidence>
<evidence type="ECO:0008006" key="4">
    <source>
        <dbReference type="Google" id="ProtNLM"/>
    </source>
</evidence>
<evidence type="ECO:0000256" key="1">
    <source>
        <dbReference type="SAM" id="SignalP"/>
    </source>
</evidence>
<keyword evidence="3" id="KW-1185">Reference proteome</keyword>
<proteinExistence type="predicted"/>
<dbReference type="GeneID" id="20654263"/>
<dbReference type="Gene3D" id="3.80.10.10">
    <property type="entry name" value="Ribonuclease Inhibitor"/>
    <property type="match status" value="1"/>
</dbReference>